<dbReference type="SUPFAM" id="SSF53335">
    <property type="entry name" value="S-adenosyl-L-methionine-dependent methyltransferases"/>
    <property type="match status" value="1"/>
</dbReference>
<reference evidence="8 9" key="1">
    <citation type="submission" date="2015-09" db="EMBL/GenBank/DDBJ databases">
        <authorList>
            <consortium name="Pathogen Informatics"/>
        </authorList>
    </citation>
    <scope>NUCLEOTIDE SEQUENCE [LARGE SCALE GENOMIC DNA]</scope>
    <source>
        <strain evidence="8 9">2789STDY5608866</strain>
    </source>
</reference>
<dbReference type="Proteomes" id="UP000095439">
    <property type="component" value="Unassembled WGS sequence"/>
</dbReference>
<name>A0A173WAS4_9FIRM</name>
<dbReference type="GO" id="GO:0003677">
    <property type="term" value="F:DNA binding"/>
    <property type="evidence" value="ECO:0007669"/>
    <property type="project" value="TreeGrafter"/>
</dbReference>
<keyword evidence="4" id="KW-0680">Restriction system</keyword>
<feature type="active site" evidence="5">
    <location>
        <position position="82"/>
    </location>
</feature>
<evidence type="ECO:0000313" key="8">
    <source>
        <dbReference type="EMBL" id="CUN35557.1"/>
    </source>
</evidence>
<dbReference type="EC" id="2.1.1.37" evidence="7"/>
<dbReference type="EMBL" id="CYYY01000001">
    <property type="protein sequence ID" value="CUN35557.1"/>
    <property type="molecule type" value="Genomic_DNA"/>
</dbReference>
<dbReference type="GO" id="GO:0044027">
    <property type="term" value="P:negative regulation of gene expression via chromosomal CpG island methylation"/>
    <property type="evidence" value="ECO:0007669"/>
    <property type="project" value="TreeGrafter"/>
</dbReference>
<dbReference type="PROSITE" id="PS00094">
    <property type="entry name" value="C5_MTASE_1"/>
    <property type="match status" value="1"/>
</dbReference>
<dbReference type="GO" id="GO:0032259">
    <property type="term" value="P:methylation"/>
    <property type="evidence" value="ECO:0007669"/>
    <property type="project" value="UniProtKB-KW"/>
</dbReference>
<dbReference type="GO" id="GO:0009307">
    <property type="term" value="P:DNA restriction-modification system"/>
    <property type="evidence" value="ECO:0007669"/>
    <property type="project" value="UniProtKB-KW"/>
</dbReference>
<dbReference type="Gene3D" id="3.40.50.150">
    <property type="entry name" value="Vaccinia Virus protein VP39"/>
    <property type="match status" value="1"/>
</dbReference>
<dbReference type="PANTHER" id="PTHR10629:SF52">
    <property type="entry name" value="DNA (CYTOSINE-5)-METHYLTRANSFERASE 1"/>
    <property type="match status" value="1"/>
</dbReference>
<dbReference type="PROSITE" id="PS51679">
    <property type="entry name" value="SAM_MT_C5"/>
    <property type="match status" value="1"/>
</dbReference>
<dbReference type="GO" id="GO:0003886">
    <property type="term" value="F:DNA (cytosine-5-)-methyltransferase activity"/>
    <property type="evidence" value="ECO:0007669"/>
    <property type="project" value="UniProtKB-EC"/>
</dbReference>
<comment type="similarity">
    <text evidence="5 6">Belongs to the class I-like SAM-binding methyltransferase superfamily. C5-methyltransferase family.</text>
</comment>
<evidence type="ECO:0000256" key="5">
    <source>
        <dbReference type="PROSITE-ProRule" id="PRU01016"/>
    </source>
</evidence>
<evidence type="ECO:0000256" key="3">
    <source>
        <dbReference type="ARBA" id="ARBA00022691"/>
    </source>
</evidence>
<dbReference type="NCBIfam" id="TIGR00675">
    <property type="entry name" value="dcm"/>
    <property type="match status" value="1"/>
</dbReference>
<accession>A0A173WAS4</accession>
<gene>
    <name evidence="8" type="primary">haeIIIM_2</name>
    <name evidence="8" type="ORF">ERS852423_00108</name>
</gene>
<dbReference type="InterPro" id="IPR018117">
    <property type="entry name" value="C5_DNA_meth_AS"/>
</dbReference>
<keyword evidence="1 5" id="KW-0489">Methyltransferase</keyword>
<dbReference type="InterPro" id="IPR050390">
    <property type="entry name" value="C5-Methyltransferase"/>
</dbReference>
<dbReference type="InterPro" id="IPR029063">
    <property type="entry name" value="SAM-dependent_MTases_sf"/>
</dbReference>
<evidence type="ECO:0000256" key="2">
    <source>
        <dbReference type="ARBA" id="ARBA00022679"/>
    </source>
</evidence>
<evidence type="ECO:0000256" key="7">
    <source>
        <dbReference type="RuleBase" id="RU000417"/>
    </source>
</evidence>
<dbReference type="Gene3D" id="3.90.120.10">
    <property type="entry name" value="DNA Methylase, subunit A, domain 2"/>
    <property type="match status" value="1"/>
</dbReference>
<evidence type="ECO:0000256" key="1">
    <source>
        <dbReference type="ARBA" id="ARBA00022603"/>
    </source>
</evidence>
<evidence type="ECO:0000256" key="6">
    <source>
        <dbReference type="RuleBase" id="RU000416"/>
    </source>
</evidence>
<keyword evidence="2 5" id="KW-0808">Transferase</keyword>
<dbReference type="AlphaFoldDB" id="A0A173WAS4"/>
<organism evidence="8 9">
    <name type="scientific">Dorea longicatena</name>
    <dbReference type="NCBI Taxonomy" id="88431"/>
    <lineage>
        <taxon>Bacteria</taxon>
        <taxon>Bacillati</taxon>
        <taxon>Bacillota</taxon>
        <taxon>Clostridia</taxon>
        <taxon>Lachnospirales</taxon>
        <taxon>Lachnospiraceae</taxon>
        <taxon>Dorea</taxon>
    </lineage>
</organism>
<evidence type="ECO:0000256" key="4">
    <source>
        <dbReference type="ARBA" id="ARBA00022747"/>
    </source>
</evidence>
<proteinExistence type="inferred from homology"/>
<comment type="catalytic activity">
    <reaction evidence="7">
        <text>a 2'-deoxycytidine in DNA + S-adenosyl-L-methionine = a 5-methyl-2'-deoxycytidine in DNA + S-adenosyl-L-homocysteine + H(+)</text>
        <dbReference type="Rhea" id="RHEA:13681"/>
        <dbReference type="Rhea" id="RHEA-COMP:11369"/>
        <dbReference type="Rhea" id="RHEA-COMP:11370"/>
        <dbReference type="ChEBI" id="CHEBI:15378"/>
        <dbReference type="ChEBI" id="CHEBI:57856"/>
        <dbReference type="ChEBI" id="CHEBI:59789"/>
        <dbReference type="ChEBI" id="CHEBI:85452"/>
        <dbReference type="ChEBI" id="CHEBI:85454"/>
        <dbReference type="EC" id="2.1.1.37"/>
    </reaction>
</comment>
<dbReference type="PRINTS" id="PR00105">
    <property type="entry name" value="C5METTRFRASE"/>
</dbReference>
<keyword evidence="3 5" id="KW-0949">S-adenosyl-L-methionine</keyword>
<dbReference type="InterPro" id="IPR001525">
    <property type="entry name" value="C5_MeTfrase"/>
</dbReference>
<dbReference type="Pfam" id="PF00145">
    <property type="entry name" value="DNA_methylase"/>
    <property type="match status" value="1"/>
</dbReference>
<dbReference type="RefSeq" id="WP_055180018.1">
    <property type="nucleotide sequence ID" value="NZ_CABIWY010000001.1"/>
</dbReference>
<dbReference type="PANTHER" id="PTHR10629">
    <property type="entry name" value="CYTOSINE-SPECIFIC METHYLTRANSFERASE"/>
    <property type="match status" value="1"/>
</dbReference>
<evidence type="ECO:0000313" key="9">
    <source>
        <dbReference type="Proteomes" id="UP000095439"/>
    </source>
</evidence>
<protein>
    <recommendedName>
        <fullName evidence="7">Cytosine-specific methyltransferase</fullName>
        <ecNumber evidence="7">2.1.1.37</ecNumber>
    </recommendedName>
</protein>
<sequence>MKRYQYIDLFCGCGGLSLGFEQAGFIPRAGIDFKESAINTYRKHFKNAKAICVDISSMDEERIKKELGDLSKIDVIIGGPPCQGFSNANKNFVEEDDPRNKLFFEFMKFVDLAQPSVVVIENVPQIITKNNGYAKKRITEIFEERKYNVINAILDASDYGVPQKRMRNFFIITKGVSFDVSRIVKNHEKITVKEAIGELYEFENQDKNSEVVLKYPPVTEYQRYLRASDGIVKNHDIHYPAEIQQKRISYVPQGGNWKDVPEELWETKRTQKTGRKNRHSSAYKRLKEDDVSVTIDAGNQHSNYYHPIYNRIPTVREAARIQSFPDDFVFEGTMTEQYLQVGNAVPPLLAKCIAMAIKEHLQNEEENN</sequence>